<dbReference type="RefSeq" id="WP_344636175.1">
    <property type="nucleotide sequence ID" value="NZ_BAAATR010000007.1"/>
</dbReference>
<feature type="compositionally biased region" description="Basic and acidic residues" evidence="1">
    <location>
        <begin position="43"/>
        <end position="56"/>
    </location>
</feature>
<reference evidence="2 3" key="1">
    <citation type="journal article" date="2019" name="Int. J. Syst. Evol. Microbiol.">
        <title>The Global Catalogue of Microorganisms (GCM) 10K type strain sequencing project: providing services to taxonomists for standard genome sequencing and annotation.</title>
        <authorList>
            <consortium name="The Broad Institute Genomics Platform"/>
            <consortium name="The Broad Institute Genome Sequencing Center for Infectious Disease"/>
            <person name="Wu L."/>
            <person name="Ma J."/>
        </authorList>
    </citation>
    <scope>NUCLEOTIDE SEQUENCE [LARGE SCALE GENOMIC DNA]</scope>
    <source>
        <strain evidence="2 3">JCM 7356</strain>
    </source>
</reference>
<evidence type="ECO:0000256" key="1">
    <source>
        <dbReference type="SAM" id="MobiDB-lite"/>
    </source>
</evidence>
<comment type="caution">
    <text evidence="2">The sequence shown here is derived from an EMBL/GenBank/DDBJ whole genome shotgun (WGS) entry which is preliminary data.</text>
</comment>
<evidence type="ECO:0000313" key="3">
    <source>
        <dbReference type="Proteomes" id="UP001500305"/>
    </source>
</evidence>
<feature type="compositionally biased region" description="Basic and acidic residues" evidence="1">
    <location>
        <begin position="1"/>
        <end position="23"/>
    </location>
</feature>
<feature type="region of interest" description="Disordered" evidence="1">
    <location>
        <begin position="1"/>
        <end position="56"/>
    </location>
</feature>
<accession>A0ABN3DSK7</accession>
<gene>
    <name evidence="2" type="ORF">GCM10010430_22800</name>
</gene>
<organism evidence="2 3">
    <name type="scientific">Kitasatospora cystarginea</name>
    <dbReference type="NCBI Taxonomy" id="58350"/>
    <lineage>
        <taxon>Bacteria</taxon>
        <taxon>Bacillati</taxon>
        <taxon>Actinomycetota</taxon>
        <taxon>Actinomycetes</taxon>
        <taxon>Kitasatosporales</taxon>
        <taxon>Streptomycetaceae</taxon>
        <taxon>Kitasatospora</taxon>
    </lineage>
</organism>
<keyword evidence="3" id="KW-1185">Reference proteome</keyword>
<dbReference type="EMBL" id="BAAATR010000007">
    <property type="protein sequence ID" value="GAA2240757.1"/>
    <property type="molecule type" value="Genomic_DNA"/>
</dbReference>
<dbReference type="Proteomes" id="UP001500305">
    <property type="component" value="Unassembled WGS sequence"/>
</dbReference>
<sequence length="56" mass="6542">MADMQEKFPDKSTEEREDIRALDPEEGITSYQTAHAWEESQAEGDRLDEPTEDTRR</sequence>
<name>A0ABN3DSK7_9ACTN</name>
<protein>
    <submittedName>
        <fullName evidence="2">Uncharacterized protein</fullName>
    </submittedName>
</protein>
<proteinExistence type="predicted"/>
<evidence type="ECO:0000313" key="2">
    <source>
        <dbReference type="EMBL" id="GAA2240757.1"/>
    </source>
</evidence>